<feature type="region of interest" description="Disordered" evidence="1">
    <location>
        <begin position="23"/>
        <end position="42"/>
    </location>
</feature>
<keyword evidence="4" id="KW-1185">Reference proteome</keyword>
<sequence length="74" mass="7804">MSTNPPDRPAHAADSAPLNPALKQAHDATYGPDQSGTDPMATVSVKKNEGAAWPMIWAVTTIVCVIIAIALIFF</sequence>
<comment type="caution">
    <text evidence="3">The sequence shown here is derived from an EMBL/GenBank/DDBJ whole genome shotgun (WGS) entry which is preliminary data.</text>
</comment>
<name>A0A7X0KNU1_9HYPH</name>
<feature type="transmembrane region" description="Helical" evidence="2">
    <location>
        <begin position="51"/>
        <end position="73"/>
    </location>
</feature>
<dbReference type="RefSeq" id="WP_184702293.1">
    <property type="nucleotide sequence ID" value="NZ_BAABEG010000005.1"/>
</dbReference>
<dbReference type="EMBL" id="JACHOU010000025">
    <property type="protein sequence ID" value="MBB6357522.1"/>
    <property type="molecule type" value="Genomic_DNA"/>
</dbReference>
<evidence type="ECO:0000256" key="1">
    <source>
        <dbReference type="SAM" id="MobiDB-lite"/>
    </source>
</evidence>
<dbReference type="Proteomes" id="UP000536262">
    <property type="component" value="Unassembled WGS sequence"/>
</dbReference>
<reference evidence="3 4" key="1">
    <citation type="submission" date="2020-08" db="EMBL/GenBank/DDBJ databases">
        <title>Genomic Encyclopedia of Type Strains, Phase IV (KMG-IV): sequencing the most valuable type-strain genomes for metagenomic binning, comparative biology and taxonomic classification.</title>
        <authorList>
            <person name="Goeker M."/>
        </authorList>
    </citation>
    <scope>NUCLEOTIDE SEQUENCE [LARGE SCALE GENOMIC DNA]</scope>
    <source>
        <strain evidence="3 4">DSM 7051</strain>
    </source>
</reference>
<gene>
    <name evidence="3" type="ORF">GGR00_005345</name>
</gene>
<keyword evidence="2" id="KW-0812">Transmembrane</keyword>
<proteinExistence type="predicted"/>
<evidence type="ECO:0000313" key="4">
    <source>
        <dbReference type="Proteomes" id="UP000536262"/>
    </source>
</evidence>
<evidence type="ECO:0000256" key="2">
    <source>
        <dbReference type="SAM" id="Phobius"/>
    </source>
</evidence>
<keyword evidence="2" id="KW-0472">Membrane</keyword>
<protein>
    <submittedName>
        <fullName evidence="3">Uncharacterized protein</fullName>
    </submittedName>
</protein>
<dbReference type="AlphaFoldDB" id="A0A7X0KNU1"/>
<organism evidence="3 4">
    <name type="scientific">Aminobacter aganoensis</name>
    <dbReference type="NCBI Taxonomy" id="83264"/>
    <lineage>
        <taxon>Bacteria</taxon>
        <taxon>Pseudomonadati</taxon>
        <taxon>Pseudomonadota</taxon>
        <taxon>Alphaproteobacteria</taxon>
        <taxon>Hyphomicrobiales</taxon>
        <taxon>Phyllobacteriaceae</taxon>
        <taxon>Aminobacter</taxon>
    </lineage>
</organism>
<keyword evidence="2" id="KW-1133">Transmembrane helix</keyword>
<evidence type="ECO:0000313" key="3">
    <source>
        <dbReference type="EMBL" id="MBB6357522.1"/>
    </source>
</evidence>
<accession>A0A7X0KNU1</accession>